<protein>
    <recommendedName>
        <fullName evidence="4">BTB domain-containing protein</fullName>
    </recommendedName>
</protein>
<feature type="compositionally biased region" description="Polar residues" evidence="1">
    <location>
        <begin position="30"/>
        <end position="39"/>
    </location>
</feature>
<feature type="region of interest" description="Disordered" evidence="1">
    <location>
        <begin position="29"/>
        <end position="48"/>
    </location>
</feature>
<dbReference type="OrthoDB" id="5326346at2759"/>
<accession>A0A9P4PEJ1</accession>
<gene>
    <name evidence="2" type="ORF">P171DRAFT_392839</name>
</gene>
<evidence type="ECO:0000313" key="2">
    <source>
        <dbReference type="EMBL" id="KAF2441506.1"/>
    </source>
</evidence>
<organism evidence="2 3">
    <name type="scientific">Karstenula rhodostoma CBS 690.94</name>
    <dbReference type="NCBI Taxonomy" id="1392251"/>
    <lineage>
        <taxon>Eukaryota</taxon>
        <taxon>Fungi</taxon>
        <taxon>Dikarya</taxon>
        <taxon>Ascomycota</taxon>
        <taxon>Pezizomycotina</taxon>
        <taxon>Dothideomycetes</taxon>
        <taxon>Pleosporomycetidae</taxon>
        <taxon>Pleosporales</taxon>
        <taxon>Massarineae</taxon>
        <taxon>Didymosphaeriaceae</taxon>
        <taxon>Karstenula</taxon>
    </lineage>
</organism>
<evidence type="ECO:0000313" key="3">
    <source>
        <dbReference type="Proteomes" id="UP000799764"/>
    </source>
</evidence>
<reference evidence="2" key="1">
    <citation type="journal article" date="2020" name="Stud. Mycol.">
        <title>101 Dothideomycetes genomes: a test case for predicting lifestyles and emergence of pathogens.</title>
        <authorList>
            <person name="Haridas S."/>
            <person name="Albert R."/>
            <person name="Binder M."/>
            <person name="Bloem J."/>
            <person name="Labutti K."/>
            <person name="Salamov A."/>
            <person name="Andreopoulos B."/>
            <person name="Baker S."/>
            <person name="Barry K."/>
            <person name="Bills G."/>
            <person name="Bluhm B."/>
            <person name="Cannon C."/>
            <person name="Castanera R."/>
            <person name="Culley D."/>
            <person name="Daum C."/>
            <person name="Ezra D."/>
            <person name="Gonzalez J."/>
            <person name="Henrissat B."/>
            <person name="Kuo A."/>
            <person name="Liang C."/>
            <person name="Lipzen A."/>
            <person name="Lutzoni F."/>
            <person name="Magnuson J."/>
            <person name="Mondo S."/>
            <person name="Nolan M."/>
            <person name="Ohm R."/>
            <person name="Pangilinan J."/>
            <person name="Park H.-J."/>
            <person name="Ramirez L."/>
            <person name="Alfaro M."/>
            <person name="Sun H."/>
            <person name="Tritt A."/>
            <person name="Yoshinaga Y."/>
            <person name="Zwiers L.-H."/>
            <person name="Turgeon B."/>
            <person name="Goodwin S."/>
            <person name="Spatafora J."/>
            <person name="Crous P."/>
            <person name="Grigoriev I."/>
        </authorList>
    </citation>
    <scope>NUCLEOTIDE SEQUENCE</scope>
    <source>
        <strain evidence="2">CBS 690.94</strain>
    </source>
</reference>
<dbReference type="Gene3D" id="3.30.710.10">
    <property type="entry name" value="Potassium Channel Kv1.1, Chain A"/>
    <property type="match status" value="1"/>
</dbReference>
<evidence type="ECO:0000256" key="1">
    <source>
        <dbReference type="SAM" id="MobiDB-lite"/>
    </source>
</evidence>
<dbReference type="AlphaFoldDB" id="A0A9P4PEJ1"/>
<keyword evidence="3" id="KW-1185">Reference proteome</keyword>
<sequence length="356" mass="40194">MSILEHHIDPDADAVIVLRNPCLEFAPWQDGTSEATTSDAAGAPADSVPDSIIEAGPKETEISVLYYVSSRHLTTASPWFRRALTKEKWTESGKDEKDGLVHIHADDWDSEAFLILMNIIHLKNRKVPREVSLEDLAKFAVIVDYYECAEAVEHFTDKWKESLRTATPIPSTHCRALILWICIAWVFEWEEQFSDSTLVAVKQCSEPLRTLGLPIPERVTEQIDLKRYEAMEHVIESLHGLREKYLDLDYACTQDPDYSFNCGSTLYGAISKEMLAIQILSPRPQIPFTGMSFEGVCAGVRNFRSSSNNNGYRLGYYNDYRHTQAHSCSLTTAVTEVIDNVVSTVGGFQLQPLKER</sequence>
<proteinExistence type="predicted"/>
<dbReference type="InterPro" id="IPR011333">
    <property type="entry name" value="SKP1/BTB/POZ_sf"/>
</dbReference>
<dbReference type="Proteomes" id="UP000799764">
    <property type="component" value="Unassembled WGS sequence"/>
</dbReference>
<comment type="caution">
    <text evidence="2">The sequence shown here is derived from an EMBL/GenBank/DDBJ whole genome shotgun (WGS) entry which is preliminary data.</text>
</comment>
<evidence type="ECO:0008006" key="4">
    <source>
        <dbReference type="Google" id="ProtNLM"/>
    </source>
</evidence>
<name>A0A9P4PEJ1_9PLEO</name>
<dbReference type="EMBL" id="MU001505">
    <property type="protein sequence ID" value="KAF2441506.1"/>
    <property type="molecule type" value="Genomic_DNA"/>
</dbReference>